<accession>A0A2M4D8T2</accession>
<name>A0A2M4D8T2_ANODA</name>
<dbReference type="AlphaFoldDB" id="A0A2M4D8T2"/>
<feature type="transmembrane region" description="Helical" evidence="1">
    <location>
        <begin position="42"/>
        <end position="60"/>
    </location>
</feature>
<keyword evidence="1" id="KW-0472">Membrane</keyword>
<organism evidence="2">
    <name type="scientific">Anopheles darlingi</name>
    <name type="common">Mosquito</name>
    <dbReference type="NCBI Taxonomy" id="43151"/>
    <lineage>
        <taxon>Eukaryota</taxon>
        <taxon>Metazoa</taxon>
        <taxon>Ecdysozoa</taxon>
        <taxon>Arthropoda</taxon>
        <taxon>Hexapoda</taxon>
        <taxon>Insecta</taxon>
        <taxon>Pterygota</taxon>
        <taxon>Neoptera</taxon>
        <taxon>Endopterygota</taxon>
        <taxon>Diptera</taxon>
        <taxon>Nematocera</taxon>
        <taxon>Culicoidea</taxon>
        <taxon>Culicidae</taxon>
        <taxon>Anophelinae</taxon>
        <taxon>Anopheles</taxon>
    </lineage>
</organism>
<feature type="transmembrane region" description="Helical" evidence="1">
    <location>
        <begin position="93"/>
        <end position="123"/>
    </location>
</feature>
<dbReference type="EMBL" id="GGFL01009723">
    <property type="protein sequence ID" value="MBW73901.1"/>
    <property type="molecule type" value="Transcribed_RNA"/>
</dbReference>
<protein>
    <submittedName>
        <fullName evidence="2">Uncharacterized protein</fullName>
    </submittedName>
</protein>
<reference evidence="2" key="1">
    <citation type="submission" date="2018-01" db="EMBL/GenBank/DDBJ databases">
        <title>An insight into the sialome of Amazonian anophelines.</title>
        <authorList>
            <person name="Ribeiro J.M."/>
            <person name="Scarpassa V."/>
            <person name="Calvo E."/>
        </authorList>
    </citation>
    <scope>NUCLEOTIDE SEQUENCE</scope>
</reference>
<sequence>MCAPPACAFAKRIFFILKLSSTRSALVLCFYFSSKTNYPCHLIPSASSYLVSVALTCFSIDRRAHRYSRILRTSPLQKILVLRDNRRVQRDNFCMCVCVWVCFRVCFHFPFLRFLFFFCWFLLRKI</sequence>
<evidence type="ECO:0000256" key="1">
    <source>
        <dbReference type="SAM" id="Phobius"/>
    </source>
</evidence>
<proteinExistence type="predicted"/>
<keyword evidence="1" id="KW-0812">Transmembrane</keyword>
<keyword evidence="1" id="KW-1133">Transmembrane helix</keyword>
<evidence type="ECO:0000313" key="2">
    <source>
        <dbReference type="EMBL" id="MBW73901.1"/>
    </source>
</evidence>